<evidence type="ECO:0000313" key="1">
    <source>
        <dbReference type="EMBL" id="KKL92519.1"/>
    </source>
</evidence>
<accession>A0A0F9G1E4</accession>
<dbReference type="AlphaFoldDB" id="A0A0F9G1E4"/>
<protein>
    <submittedName>
        <fullName evidence="1">Uncharacterized protein</fullName>
    </submittedName>
</protein>
<reference evidence="1" key="1">
    <citation type="journal article" date="2015" name="Nature">
        <title>Complex archaea that bridge the gap between prokaryotes and eukaryotes.</title>
        <authorList>
            <person name="Spang A."/>
            <person name="Saw J.H."/>
            <person name="Jorgensen S.L."/>
            <person name="Zaremba-Niedzwiedzka K."/>
            <person name="Martijn J."/>
            <person name="Lind A.E."/>
            <person name="van Eijk R."/>
            <person name="Schleper C."/>
            <person name="Guy L."/>
            <person name="Ettema T.J."/>
        </authorList>
    </citation>
    <scope>NUCLEOTIDE SEQUENCE</scope>
</reference>
<dbReference type="EMBL" id="LAZR01019442">
    <property type="protein sequence ID" value="KKL92519.1"/>
    <property type="molecule type" value="Genomic_DNA"/>
</dbReference>
<comment type="caution">
    <text evidence="1">The sequence shown here is derived from an EMBL/GenBank/DDBJ whole genome shotgun (WGS) entry which is preliminary data.</text>
</comment>
<organism evidence="1">
    <name type="scientific">marine sediment metagenome</name>
    <dbReference type="NCBI Taxonomy" id="412755"/>
    <lineage>
        <taxon>unclassified sequences</taxon>
        <taxon>metagenomes</taxon>
        <taxon>ecological metagenomes</taxon>
    </lineage>
</organism>
<sequence>EYTKLKYETEFSIRVSKYLDKLNRVEKFFNNSEVMPEKFVEQINLQRNRLIEVKNKYGSDVISLDKFIQ</sequence>
<feature type="non-terminal residue" evidence="1">
    <location>
        <position position="1"/>
    </location>
</feature>
<name>A0A0F9G1E4_9ZZZZ</name>
<proteinExistence type="predicted"/>
<gene>
    <name evidence="1" type="ORF">LCGC14_1883910</name>
</gene>